<evidence type="ECO:0000256" key="1">
    <source>
        <dbReference type="ARBA" id="ARBA00002634"/>
    </source>
</evidence>
<evidence type="ECO:0000256" key="12">
    <source>
        <dbReference type="ARBA" id="ARBA00029736"/>
    </source>
</evidence>
<evidence type="ECO:0000256" key="17">
    <source>
        <dbReference type="RuleBase" id="RU003464"/>
    </source>
</evidence>
<evidence type="ECO:0000256" key="11">
    <source>
        <dbReference type="ARBA" id="ARBA00022694"/>
    </source>
</evidence>
<keyword evidence="7 15" id="KW-0963">Cytoplasm</keyword>
<keyword evidence="9 15" id="KW-0808">Transferase</keyword>
<dbReference type="Gene3D" id="3.40.1280.10">
    <property type="match status" value="1"/>
</dbReference>
<reference evidence="19 20" key="1">
    <citation type="submission" date="2018-08" db="EMBL/GenBank/DDBJ databases">
        <title>Draft genome of candidate division NPL-UPA2 bacterium Unc8 that adapted to ultra-basic serpentinizing groundwater.</title>
        <authorList>
            <person name="Ishii S."/>
            <person name="Suzuki S."/>
            <person name="Nealson K.H."/>
        </authorList>
    </citation>
    <scope>NUCLEOTIDE SEQUENCE [LARGE SCALE GENOMIC DNA]</scope>
    <source>
        <strain evidence="19">Unc8</strain>
    </source>
</reference>
<evidence type="ECO:0000256" key="15">
    <source>
        <dbReference type="HAMAP-Rule" id="MF_00605"/>
    </source>
</evidence>
<feature type="binding site" evidence="15 16">
    <location>
        <begin position="132"/>
        <end position="137"/>
    </location>
    <ligand>
        <name>S-adenosyl-L-methionine</name>
        <dbReference type="ChEBI" id="CHEBI:59789"/>
    </ligand>
</feature>
<evidence type="ECO:0000256" key="5">
    <source>
        <dbReference type="ARBA" id="ARBA00012807"/>
    </source>
</evidence>
<protein>
    <recommendedName>
        <fullName evidence="6 15">tRNA (guanine-N(1)-)-methyltransferase</fullName>
        <ecNumber evidence="5 15">2.1.1.228</ecNumber>
    </recommendedName>
    <alternativeName>
        <fullName evidence="12 15">M1G-methyltransferase</fullName>
    </alternativeName>
    <alternativeName>
        <fullName evidence="13 15">tRNA [GM37] methyltransferase</fullName>
    </alternativeName>
</protein>
<accession>A0A399G025</accession>
<dbReference type="SUPFAM" id="SSF75217">
    <property type="entry name" value="alpha/beta knot"/>
    <property type="match status" value="1"/>
</dbReference>
<comment type="subunit">
    <text evidence="4 15 17">Homodimer.</text>
</comment>
<dbReference type="GO" id="GO:0005829">
    <property type="term" value="C:cytosol"/>
    <property type="evidence" value="ECO:0007669"/>
    <property type="project" value="TreeGrafter"/>
</dbReference>
<comment type="similarity">
    <text evidence="3 15 17">Belongs to the RNA methyltransferase TrmD family.</text>
</comment>
<keyword evidence="10 15" id="KW-0949">S-adenosyl-L-methionine</keyword>
<feature type="binding site" evidence="15 16">
    <location>
        <position position="112"/>
    </location>
    <ligand>
        <name>S-adenosyl-L-methionine</name>
        <dbReference type="ChEBI" id="CHEBI:59789"/>
    </ligand>
</feature>
<evidence type="ECO:0000313" key="20">
    <source>
        <dbReference type="Proteomes" id="UP000266287"/>
    </source>
</evidence>
<evidence type="ECO:0000256" key="3">
    <source>
        <dbReference type="ARBA" id="ARBA00007630"/>
    </source>
</evidence>
<dbReference type="GO" id="GO:0052906">
    <property type="term" value="F:tRNA (guanine(37)-N1)-methyltransferase activity"/>
    <property type="evidence" value="ECO:0007669"/>
    <property type="project" value="UniProtKB-UniRule"/>
</dbReference>
<dbReference type="InterPro" id="IPR016009">
    <property type="entry name" value="tRNA_MeTrfase_TRMD/TRM10"/>
</dbReference>
<evidence type="ECO:0000256" key="7">
    <source>
        <dbReference type="ARBA" id="ARBA00022490"/>
    </source>
</evidence>
<evidence type="ECO:0000256" key="14">
    <source>
        <dbReference type="ARBA" id="ARBA00047783"/>
    </source>
</evidence>
<dbReference type="InterPro" id="IPR023148">
    <property type="entry name" value="tRNA_m1G_MeTrfase_C_sf"/>
</dbReference>
<dbReference type="InterPro" id="IPR029028">
    <property type="entry name" value="Alpha/beta_knot_MTases"/>
</dbReference>
<evidence type="ECO:0000313" key="19">
    <source>
        <dbReference type="EMBL" id="RII01066.1"/>
    </source>
</evidence>
<comment type="catalytic activity">
    <reaction evidence="14 15 17">
        <text>guanosine(37) in tRNA + S-adenosyl-L-methionine = N(1)-methylguanosine(37) in tRNA + S-adenosyl-L-homocysteine + H(+)</text>
        <dbReference type="Rhea" id="RHEA:36899"/>
        <dbReference type="Rhea" id="RHEA-COMP:10145"/>
        <dbReference type="Rhea" id="RHEA-COMP:10147"/>
        <dbReference type="ChEBI" id="CHEBI:15378"/>
        <dbReference type="ChEBI" id="CHEBI:57856"/>
        <dbReference type="ChEBI" id="CHEBI:59789"/>
        <dbReference type="ChEBI" id="CHEBI:73542"/>
        <dbReference type="ChEBI" id="CHEBI:74269"/>
        <dbReference type="EC" id="2.1.1.228"/>
    </reaction>
</comment>
<evidence type="ECO:0000256" key="13">
    <source>
        <dbReference type="ARBA" id="ARBA00033392"/>
    </source>
</evidence>
<keyword evidence="11 15" id="KW-0819">tRNA processing</keyword>
<proteinExistence type="inferred from homology"/>
<dbReference type="FunFam" id="1.10.1270.20:FF:000001">
    <property type="entry name" value="tRNA (guanine-N(1)-)-methyltransferase"/>
    <property type="match status" value="1"/>
</dbReference>
<dbReference type="NCBIfam" id="NF000648">
    <property type="entry name" value="PRK00026.1"/>
    <property type="match status" value="1"/>
</dbReference>
<dbReference type="GO" id="GO:0002939">
    <property type="term" value="P:tRNA N1-guanine methylation"/>
    <property type="evidence" value="ECO:0007669"/>
    <property type="project" value="TreeGrafter"/>
</dbReference>
<comment type="caution">
    <text evidence="19">The sequence shown here is derived from an EMBL/GenBank/DDBJ whole genome shotgun (WGS) entry which is preliminary data.</text>
</comment>
<dbReference type="FunFam" id="3.40.1280.10:FF:000001">
    <property type="entry name" value="tRNA (guanine-N(1)-)-methyltransferase"/>
    <property type="match status" value="1"/>
</dbReference>
<dbReference type="PIRSF" id="PIRSF000386">
    <property type="entry name" value="tRNA_mtase"/>
    <property type="match status" value="1"/>
</dbReference>
<dbReference type="HAMAP" id="MF_00605">
    <property type="entry name" value="TrmD"/>
    <property type="match status" value="1"/>
</dbReference>
<dbReference type="PANTHER" id="PTHR46417:SF1">
    <property type="entry name" value="TRNA (GUANINE-N(1)-)-METHYLTRANSFERASE"/>
    <property type="match status" value="1"/>
</dbReference>
<comment type="function">
    <text evidence="1 15 17">Specifically methylates guanosine-37 in various tRNAs.</text>
</comment>
<dbReference type="Pfam" id="PF01746">
    <property type="entry name" value="tRNA_m1G_MT"/>
    <property type="match status" value="1"/>
</dbReference>
<comment type="subcellular location">
    <subcellularLocation>
        <location evidence="2 15 17">Cytoplasm</location>
    </subcellularLocation>
</comment>
<evidence type="ECO:0000256" key="10">
    <source>
        <dbReference type="ARBA" id="ARBA00022691"/>
    </source>
</evidence>
<evidence type="ECO:0000256" key="2">
    <source>
        <dbReference type="ARBA" id="ARBA00004496"/>
    </source>
</evidence>
<feature type="domain" description="tRNA methyltransferase TRMD/TRM10-type" evidence="18">
    <location>
        <begin position="1"/>
        <end position="225"/>
    </location>
</feature>
<evidence type="ECO:0000259" key="18">
    <source>
        <dbReference type="Pfam" id="PF01746"/>
    </source>
</evidence>
<keyword evidence="8 15" id="KW-0489">Methyltransferase</keyword>
<evidence type="ECO:0000256" key="4">
    <source>
        <dbReference type="ARBA" id="ARBA00011738"/>
    </source>
</evidence>
<dbReference type="InterPro" id="IPR002649">
    <property type="entry name" value="tRNA_m1G_MeTrfase_TrmD"/>
</dbReference>
<sequence>MRIDILTLFPEMFAGPLDCSIIGKAREKGCVNINIHNLRDFSSDERHRKVDDRPYGGGPGMVIKPEPIYKAIASIDSHSEGCIILMSPQGERFNQEKARKLIKRKHLILICGRYEGIDERVRENLVDEEISVGDYVVSGGELPAMIVVDAITRLLPGVVGREESVKKDSFSEGMLDYPTYTRPAIYRGMEIPSVLLSGNHLRIEKWRREEALRRTILRRPDIIKKDRK</sequence>
<dbReference type="Gene3D" id="1.10.1270.20">
    <property type="entry name" value="tRNA(m1g37)methyltransferase, domain 2"/>
    <property type="match status" value="1"/>
</dbReference>
<dbReference type="EMBL" id="NDHY01000001">
    <property type="protein sequence ID" value="RII01066.1"/>
    <property type="molecule type" value="Genomic_DNA"/>
</dbReference>
<gene>
    <name evidence="15 19" type="primary">trmD</name>
    <name evidence="19" type="ORF">B9J77_00585</name>
</gene>
<dbReference type="NCBIfam" id="TIGR00088">
    <property type="entry name" value="trmD"/>
    <property type="match status" value="1"/>
</dbReference>
<evidence type="ECO:0000256" key="6">
    <source>
        <dbReference type="ARBA" id="ARBA00014679"/>
    </source>
</evidence>
<evidence type="ECO:0000256" key="9">
    <source>
        <dbReference type="ARBA" id="ARBA00022679"/>
    </source>
</evidence>
<dbReference type="PANTHER" id="PTHR46417">
    <property type="entry name" value="TRNA (GUANINE-N(1)-)-METHYLTRANSFERASE"/>
    <property type="match status" value="1"/>
</dbReference>
<dbReference type="CDD" id="cd18080">
    <property type="entry name" value="TrmD-like"/>
    <property type="match status" value="1"/>
</dbReference>
<dbReference type="Proteomes" id="UP000266287">
    <property type="component" value="Unassembled WGS sequence"/>
</dbReference>
<dbReference type="AlphaFoldDB" id="A0A399G025"/>
<dbReference type="InterPro" id="IPR029026">
    <property type="entry name" value="tRNA_m1G_MTases_N"/>
</dbReference>
<evidence type="ECO:0000256" key="16">
    <source>
        <dbReference type="PIRSR" id="PIRSR000386-1"/>
    </source>
</evidence>
<evidence type="ECO:0000256" key="8">
    <source>
        <dbReference type="ARBA" id="ARBA00022603"/>
    </source>
</evidence>
<name>A0A399G025_UNCN2</name>
<organism evidence="19 20">
    <name type="scientific">candidate division NPL-UPA2 bacterium Unc8</name>
    <dbReference type="NCBI Taxonomy" id="1980939"/>
    <lineage>
        <taxon>Bacteria</taxon>
    </lineage>
</organism>
<dbReference type="EC" id="2.1.1.228" evidence="5 15"/>